<dbReference type="PANTHER" id="PTHR10545">
    <property type="entry name" value="DIAMINE N-ACETYLTRANSFERASE"/>
    <property type="match status" value="1"/>
</dbReference>
<dbReference type="InterPro" id="IPR016181">
    <property type="entry name" value="Acyl_CoA_acyltransferase"/>
</dbReference>
<evidence type="ECO:0000256" key="2">
    <source>
        <dbReference type="ARBA" id="ARBA00023315"/>
    </source>
</evidence>
<dbReference type="KEGG" id="aei:AOY20_02530"/>
<dbReference type="SUPFAM" id="SSF55729">
    <property type="entry name" value="Acyl-CoA N-acyltransferases (Nat)"/>
    <property type="match status" value="1"/>
</dbReference>
<keyword evidence="2" id="KW-0012">Acyltransferase</keyword>
<dbReference type="AlphaFoldDB" id="A0A0N9W0G5"/>
<evidence type="ECO:0000259" key="3">
    <source>
        <dbReference type="PROSITE" id="PS51186"/>
    </source>
</evidence>
<dbReference type="InterPro" id="IPR000182">
    <property type="entry name" value="GNAT_dom"/>
</dbReference>
<evidence type="ECO:0000313" key="5">
    <source>
        <dbReference type="Proteomes" id="UP000064939"/>
    </source>
</evidence>
<feature type="domain" description="N-acetyltransferase" evidence="3">
    <location>
        <begin position="3"/>
        <end position="148"/>
    </location>
</feature>
<gene>
    <name evidence="4" type="ORF">AOY20_02530</name>
</gene>
<dbReference type="Proteomes" id="UP000064939">
    <property type="component" value="Chromosome"/>
</dbReference>
<dbReference type="GO" id="GO:0008080">
    <property type="term" value="F:N-acetyltransferase activity"/>
    <property type="evidence" value="ECO:0007669"/>
    <property type="project" value="TreeGrafter"/>
</dbReference>
<accession>A0A0N9W0G5</accession>
<proteinExistence type="predicted"/>
<dbReference type="InterPro" id="IPR051016">
    <property type="entry name" value="Diverse_Substrate_AcTransf"/>
</dbReference>
<protein>
    <submittedName>
        <fullName evidence="4">GNAT family acetyltransferase</fullName>
    </submittedName>
</protein>
<dbReference type="PROSITE" id="PS51186">
    <property type="entry name" value="GNAT"/>
    <property type="match status" value="1"/>
</dbReference>
<dbReference type="Gene3D" id="3.40.630.30">
    <property type="match status" value="1"/>
</dbReference>
<reference evidence="4 5" key="1">
    <citation type="journal article" date="2015" name="Int. J. Syst. Evol. Microbiol.">
        <title>Acinetobacter equi sp. nov. isolated from horse faeces.</title>
        <authorList>
            <person name="Poppel M.T."/>
            <person name="Skiebe E."/>
            <person name="Laue M."/>
            <person name="Bergmann H."/>
            <person name="Ebersberger I."/>
            <person name="Garn T."/>
            <person name="Fruth A."/>
            <person name="Baumgardt S."/>
            <person name="Busse H.J."/>
            <person name="Wilharm G."/>
        </authorList>
    </citation>
    <scope>NUCLEOTIDE SEQUENCE [LARGE SCALE GENOMIC DNA]</scope>
    <source>
        <strain evidence="4 5">114</strain>
    </source>
</reference>
<dbReference type="PANTHER" id="PTHR10545:SF42">
    <property type="entry name" value="ACETYLTRANSFERASE"/>
    <property type="match status" value="1"/>
</dbReference>
<dbReference type="OrthoDB" id="9805924at2"/>
<organism evidence="4 5">
    <name type="scientific">Acinetobacter equi</name>
    <dbReference type="NCBI Taxonomy" id="1324350"/>
    <lineage>
        <taxon>Bacteria</taxon>
        <taxon>Pseudomonadati</taxon>
        <taxon>Pseudomonadota</taxon>
        <taxon>Gammaproteobacteria</taxon>
        <taxon>Moraxellales</taxon>
        <taxon>Moraxellaceae</taxon>
        <taxon>Acinetobacter</taxon>
    </lineage>
</organism>
<keyword evidence="5" id="KW-1185">Reference proteome</keyword>
<name>A0A0N9W0G5_9GAMM</name>
<evidence type="ECO:0000256" key="1">
    <source>
        <dbReference type="ARBA" id="ARBA00022679"/>
    </source>
</evidence>
<dbReference type="EMBL" id="CP012808">
    <property type="protein sequence ID" value="ALH94506.1"/>
    <property type="molecule type" value="Genomic_DNA"/>
</dbReference>
<dbReference type="RefSeq" id="WP_054580410.1">
    <property type="nucleotide sequence ID" value="NZ_CP012808.1"/>
</dbReference>
<evidence type="ECO:0000313" key="4">
    <source>
        <dbReference type="EMBL" id="ALH94506.1"/>
    </source>
</evidence>
<dbReference type="CDD" id="cd04301">
    <property type="entry name" value="NAT_SF"/>
    <property type="match status" value="1"/>
</dbReference>
<sequence>MTTILRKLKEQDYSQWLVLWKAYQHFYQVSSHDELSQLTFNRLIQRSNEMGCFIVENKGQLIGFVHYIYHLSTWTEGQYCYLQDLFVMKNQRAQGLGKQLIEAVYVEAESQKCTRVYWLTHKDNHIARKLYNNIAENVGFIQYRKNIS</sequence>
<dbReference type="STRING" id="1324350.AOY20_02530"/>
<keyword evidence="1 4" id="KW-0808">Transferase</keyword>
<dbReference type="Pfam" id="PF00583">
    <property type="entry name" value="Acetyltransf_1"/>
    <property type="match status" value="1"/>
</dbReference>